<accession>A0ABQ4SF79</accession>
<organism evidence="1 2">
    <name type="scientific">Methylobacterium isbiliense</name>
    <dbReference type="NCBI Taxonomy" id="315478"/>
    <lineage>
        <taxon>Bacteria</taxon>
        <taxon>Pseudomonadati</taxon>
        <taxon>Pseudomonadota</taxon>
        <taxon>Alphaproteobacteria</taxon>
        <taxon>Hyphomicrobiales</taxon>
        <taxon>Methylobacteriaceae</taxon>
        <taxon>Methylobacterium</taxon>
    </lineage>
</organism>
<evidence type="ECO:0000313" key="2">
    <source>
        <dbReference type="Proteomes" id="UP001055153"/>
    </source>
</evidence>
<dbReference type="RefSeq" id="WP_238235225.1">
    <property type="nucleotide sequence ID" value="NZ_BPQQ01000023.1"/>
</dbReference>
<protein>
    <submittedName>
        <fullName evidence="1">Uncharacterized protein</fullName>
    </submittedName>
</protein>
<reference evidence="1" key="1">
    <citation type="journal article" date="2021" name="Front. Microbiol.">
        <title>Comprehensive Comparative Genomics and Phenotyping of Methylobacterium Species.</title>
        <authorList>
            <person name="Alessa O."/>
            <person name="Ogura Y."/>
            <person name="Fujitani Y."/>
            <person name="Takami H."/>
            <person name="Hayashi T."/>
            <person name="Sahin N."/>
            <person name="Tani A."/>
        </authorList>
    </citation>
    <scope>NUCLEOTIDE SEQUENCE</scope>
    <source>
        <strain evidence="1">DSM 17168</strain>
    </source>
</reference>
<sequence length="94" mass="10418">MKKPEDGETLTQAQVGEAVNVKDFEAVEIKKNWHIGQFEPWALDFGYPDGMPIYGGVEVDGVSAHIYFLNDGHQASIILRRGETPATYHVTPTS</sequence>
<reference evidence="1" key="2">
    <citation type="submission" date="2021-08" db="EMBL/GenBank/DDBJ databases">
        <authorList>
            <person name="Tani A."/>
            <person name="Ola A."/>
            <person name="Ogura Y."/>
            <person name="Katsura K."/>
            <person name="Hayashi T."/>
        </authorList>
    </citation>
    <scope>NUCLEOTIDE SEQUENCE</scope>
    <source>
        <strain evidence="1">DSM 17168</strain>
    </source>
</reference>
<comment type="caution">
    <text evidence="1">The sequence shown here is derived from an EMBL/GenBank/DDBJ whole genome shotgun (WGS) entry which is preliminary data.</text>
</comment>
<proteinExistence type="predicted"/>
<dbReference type="Proteomes" id="UP001055153">
    <property type="component" value="Unassembled WGS sequence"/>
</dbReference>
<gene>
    <name evidence="1" type="ORF">GMJLKIPL_2257</name>
</gene>
<keyword evidence="2" id="KW-1185">Reference proteome</keyword>
<name>A0ABQ4SF79_9HYPH</name>
<evidence type="ECO:0000313" key="1">
    <source>
        <dbReference type="EMBL" id="GJE00336.1"/>
    </source>
</evidence>
<dbReference type="EMBL" id="BPQQ01000023">
    <property type="protein sequence ID" value="GJE00336.1"/>
    <property type="molecule type" value="Genomic_DNA"/>
</dbReference>